<protein>
    <submittedName>
        <fullName evidence="3">D-threo-aldose 1-dehydrogenase</fullName>
    </submittedName>
</protein>
<dbReference type="Gene3D" id="3.20.20.100">
    <property type="entry name" value="NADP-dependent oxidoreductase domain"/>
    <property type="match status" value="1"/>
</dbReference>
<gene>
    <name evidence="3" type="ORF">LX83_001617</name>
</gene>
<feature type="compositionally biased region" description="Low complexity" evidence="1">
    <location>
        <begin position="336"/>
        <end position="364"/>
    </location>
</feature>
<accession>A0AAE3GAM5</accession>
<dbReference type="AlphaFoldDB" id="A0AAE3GAM5"/>
<feature type="region of interest" description="Disordered" evidence="1">
    <location>
        <begin position="334"/>
        <end position="373"/>
    </location>
</feature>
<feature type="domain" description="NADP-dependent oxidoreductase" evidence="2">
    <location>
        <begin position="23"/>
        <end position="330"/>
    </location>
</feature>
<evidence type="ECO:0000259" key="2">
    <source>
        <dbReference type="Pfam" id="PF00248"/>
    </source>
</evidence>
<dbReference type="PANTHER" id="PTHR42686:SF1">
    <property type="entry name" value="GH17980P-RELATED"/>
    <property type="match status" value="1"/>
</dbReference>
<dbReference type="InterPro" id="IPR036812">
    <property type="entry name" value="NAD(P)_OxRdtase_dom_sf"/>
</dbReference>
<name>A0AAE3GAM5_9PSEU</name>
<dbReference type="GO" id="GO:0005829">
    <property type="term" value="C:cytosol"/>
    <property type="evidence" value="ECO:0007669"/>
    <property type="project" value="TreeGrafter"/>
</dbReference>
<organism evidence="3 4">
    <name type="scientific">Goodfellowiella coeruleoviolacea</name>
    <dbReference type="NCBI Taxonomy" id="334858"/>
    <lineage>
        <taxon>Bacteria</taxon>
        <taxon>Bacillati</taxon>
        <taxon>Actinomycetota</taxon>
        <taxon>Actinomycetes</taxon>
        <taxon>Pseudonocardiales</taxon>
        <taxon>Pseudonocardiaceae</taxon>
        <taxon>Goodfellowiella</taxon>
    </lineage>
</organism>
<dbReference type="GO" id="GO:0016491">
    <property type="term" value="F:oxidoreductase activity"/>
    <property type="evidence" value="ECO:0007669"/>
    <property type="project" value="InterPro"/>
</dbReference>
<dbReference type="Pfam" id="PF00248">
    <property type="entry name" value="Aldo_ket_red"/>
    <property type="match status" value="1"/>
</dbReference>
<dbReference type="RefSeq" id="WP_253768858.1">
    <property type="nucleotide sequence ID" value="NZ_JAMTCK010000003.1"/>
</dbReference>
<comment type="caution">
    <text evidence="3">The sequence shown here is derived from an EMBL/GenBank/DDBJ whole genome shotgun (WGS) entry which is preliminary data.</text>
</comment>
<reference evidence="3" key="1">
    <citation type="submission" date="2022-06" db="EMBL/GenBank/DDBJ databases">
        <title>Genomic Encyclopedia of Archaeal and Bacterial Type Strains, Phase II (KMG-II): from individual species to whole genera.</title>
        <authorList>
            <person name="Goeker M."/>
        </authorList>
    </citation>
    <scope>NUCLEOTIDE SEQUENCE</scope>
    <source>
        <strain evidence="3">DSM 43935</strain>
    </source>
</reference>
<evidence type="ECO:0000313" key="3">
    <source>
        <dbReference type="EMBL" id="MCP2164777.1"/>
    </source>
</evidence>
<dbReference type="EMBL" id="JAMTCK010000003">
    <property type="protein sequence ID" value="MCP2164777.1"/>
    <property type="molecule type" value="Genomic_DNA"/>
</dbReference>
<dbReference type="InterPro" id="IPR020471">
    <property type="entry name" value="AKR"/>
</dbReference>
<dbReference type="PANTHER" id="PTHR42686">
    <property type="entry name" value="GH17980P-RELATED"/>
    <property type="match status" value="1"/>
</dbReference>
<evidence type="ECO:0000256" key="1">
    <source>
        <dbReference type="SAM" id="MobiDB-lite"/>
    </source>
</evidence>
<dbReference type="SUPFAM" id="SSF51430">
    <property type="entry name" value="NAD(P)-linked oxidoreductase"/>
    <property type="match status" value="1"/>
</dbReference>
<sequence length="373" mass="39121">MTSSGGQPRRTRLGRSSVEVTALGLGTAPIGNLYHEVSDVDAQQAVAEAWAAGVRYFDTAPHYGLGLAERRLGAALAGLPRAEYVVSTKVGRLLEPANPPDPGAPASRDDLAGGGFAVPSAARRVWDFSAAGVRRSLADSLDRLGLDRVDVVLLHDPDDHWAQAAGEGFPALAELRDQGVVGAIGVGMNQWRMPARFVRETDIDVVMLAGRHTLLEQTALAEFLPLCLERGVSVLAAGVFNSGLLASPEVPDNAKYDYADAPPELVARARRIAEVCARHGVTLPGAAIQFPLGHPAVAAVVMGCQDGEQVRRNVDLFTEPVPAELWADLRAEGLLDPDAPVPTTTAPTTTAPTTTAPTTTAPTTTAPPDPPTP</sequence>
<keyword evidence="4" id="KW-1185">Reference proteome</keyword>
<proteinExistence type="predicted"/>
<evidence type="ECO:0000313" key="4">
    <source>
        <dbReference type="Proteomes" id="UP001206128"/>
    </source>
</evidence>
<dbReference type="CDD" id="cd19152">
    <property type="entry name" value="AKR_AKR15A"/>
    <property type="match status" value="1"/>
</dbReference>
<dbReference type="Proteomes" id="UP001206128">
    <property type="component" value="Unassembled WGS sequence"/>
</dbReference>
<dbReference type="InterPro" id="IPR023210">
    <property type="entry name" value="NADP_OxRdtase_dom"/>
</dbReference>